<dbReference type="AlphaFoldDB" id="A0A7T9UGW1"/>
<protein>
    <submittedName>
        <fullName evidence="6">Molybdate ABC transporter substrate-binding protein</fullName>
    </submittedName>
</protein>
<dbReference type="InterPro" id="IPR005950">
    <property type="entry name" value="ModA"/>
</dbReference>
<dbReference type="PANTHER" id="PTHR30632">
    <property type="entry name" value="MOLYBDATE-BINDING PERIPLASMIC PROTEIN"/>
    <property type="match status" value="1"/>
</dbReference>
<evidence type="ECO:0000313" key="6">
    <source>
        <dbReference type="EMBL" id="QQT85588.1"/>
    </source>
</evidence>
<dbReference type="PANTHER" id="PTHR30632:SF17">
    <property type="entry name" value="MOLYBDATE-BINDING PROTEIN MODA"/>
    <property type="match status" value="1"/>
</dbReference>
<dbReference type="Proteomes" id="UP000595320">
    <property type="component" value="Chromosome"/>
</dbReference>
<evidence type="ECO:0000313" key="7">
    <source>
        <dbReference type="Proteomes" id="UP000595320"/>
    </source>
</evidence>
<dbReference type="PIRSF" id="PIRSF004846">
    <property type="entry name" value="ModA"/>
    <property type="match status" value="1"/>
</dbReference>
<evidence type="ECO:0000256" key="4">
    <source>
        <dbReference type="PIRSR" id="PIRSR004846-1"/>
    </source>
</evidence>
<dbReference type="GO" id="GO:0015689">
    <property type="term" value="P:molybdate ion transport"/>
    <property type="evidence" value="ECO:0007669"/>
    <property type="project" value="InterPro"/>
</dbReference>
<evidence type="ECO:0000256" key="3">
    <source>
        <dbReference type="ARBA" id="ARBA00022729"/>
    </source>
</evidence>
<dbReference type="SUPFAM" id="SSF53850">
    <property type="entry name" value="Periplasmic binding protein-like II"/>
    <property type="match status" value="1"/>
</dbReference>
<feature type="chain" id="PRO_5034296434" evidence="5">
    <location>
        <begin position="21"/>
        <end position="253"/>
    </location>
</feature>
<evidence type="ECO:0000256" key="2">
    <source>
        <dbReference type="ARBA" id="ARBA00022723"/>
    </source>
</evidence>
<gene>
    <name evidence="6" type="primary">modA</name>
    <name evidence="6" type="ORF">I6I53_11825</name>
</gene>
<comment type="similarity">
    <text evidence="1">Belongs to the bacterial solute-binding protein ModA family.</text>
</comment>
<dbReference type="GeneID" id="66212652"/>
<dbReference type="GO" id="GO:0030288">
    <property type="term" value="C:outer membrane-bounded periplasmic space"/>
    <property type="evidence" value="ECO:0007669"/>
    <property type="project" value="TreeGrafter"/>
</dbReference>
<dbReference type="RefSeq" id="WP_004998020.1">
    <property type="nucleotide sequence ID" value="NZ_BKGH01000022.1"/>
</dbReference>
<dbReference type="Pfam" id="PF13531">
    <property type="entry name" value="SBP_bac_11"/>
    <property type="match status" value="1"/>
</dbReference>
<feature type="binding site" evidence="4">
    <location>
        <position position="30"/>
    </location>
    <ligand>
        <name>molybdate</name>
        <dbReference type="ChEBI" id="CHEBI:36264"/>
    </ligand>
</feature>
<reference evidence="6 7" key="1">
    <citation type="submission" date="2021-01" db="EMBL/GenBank/DDBJ databases">
        <title>FDA dAtabase for Regulatory Grade micrObial Sequences (FDA-ARGOS): Supporting development and validation of Infectious Disease Dx tests.</title>
        <authorList>
            <person name="Sproer C."/>
            <person name="Gronow S."/>
            <person name="Severitt S."/>
            <person name="Schroder I."/>
            <person name="Tallon L."/>
            <person name="Sadzewicz L."/>
            <person name="Zhao X."/>
            <person name="Boylan J."/>
            <person name="Ott S."/>
            <person name="Bowen H."/>
            <person name="Vavikolanu K."/>
            <person name="Mehta A."/>
            <person name="Aluvathingal J."/>
            <person name="Nadendla S."/>
            <person name="Lowell S."/>
            <person name="Myers T."/>
            <person name="Yan Y."/>
            <person name="Sichtig H."/>
        </authorList>
    </citation>
    <scope>NUCLEOTIDE SEQUENCE [LARGE SCALE GENOMIC DNA]</scope>
    <source>
        <strain evidence="6 7">FDAARGOS_1096</strain>
    </source>
</reference>
<keyword evidence="2 4" id="KW-0479">Metal-binding</keyword>
<name>A0A7T9UGW1_9GAMM</name>
<evidence type="ECO:0000256" key="5">
    <source>
        <dbReference type="SAM" id="SignalP"/>
    </source>
</evidence>
<proteinExistence type="inferred from homology"/>
<dbReference type="InterPro" id="IPR050682">
    <property type="entry name" value="ModA/WtpA"/>
</dbReference>
<feature type="signal peptide" evidence="5">
    <location>
        <begin position="1"/>
        <end position="20"/>
    </location>
</feature>
<keyword evidence="3 5" id="KW-0732">Signal</keyword>
<organism evidence="6 7">
    <name type="scientific">Acinetobacter ursingii</name>
    <dbReference type="NCBI Taxonomy" id="108980"/>
    <lineage>
        <taxon>Bacteria</taxon>
        <taxon>Pseudomonadati</taxon>
        <taxon>Pseudomonadota</taxon>
        <taxon>Gammaproteobacteria</taxon>
        <taxon>Moraxellales</taxon>
        <taxon>Moraxellaceae</taxon>
        <taxon>Acinetobacter</taxon>
    </lineage>
</organism>
<keyword evidence="4" id="KW-0500">Molybdenum</keyword>
<accession>A0A7T9UGW1</accession>
<dbReference type="Gene3D" id="3.40.190.10">
    <property type="entry name" value="Periplasmic binding protein-like II"/>
    <property type="match status" value="2"/>
</dbReference>
<dbReference type="EMBL" id="CP068176">
    <property type="protein sequence ID" value="QQT85588.1"/>
    <property type="molecule type" value="Genomic_DNA"/>
</dbReference>
<evidence type="ECO:0000256" key="1">
    <source>
        <dbReference type="ARBA" id="ARBA00009175"/>
    </source>
</evidence>
<dbReference type="GO" id="GO:0030973">
    <property type="term" value="F:molybdate ion binding"/>
    <property type="evidence" value="ECO:0007669"/>
    <property type="project" value="TreeGrafter"/>
</dbReference>
<dbReference type="GO" id="GO:0046872">
    <property type="term" value="F:metal ion binding"/>
    <property type="evidence" value="ECO:0007669"/>
    <property type="project" value="UniProtKB-KW"/>
</dbReference>
<dbReference type="NCBIfam" id="TIGR01256">
    <property type="entry name" value="modA"/>
    <property type="match status" value="1"/>
</dbReference>
<sequence>MLKQFGLFCCLCTTASFTLAGEVNVYAAPSLTNALTDIIKLYQQQYPDSKVTPVFADPVTMAKQMQQASRADLYISTDKNSVQALNQNKLVTKKRAKYLMSDQLVAITSVNMDIPFGQSKQFNFAQVFKGNLCTAQLDTSALGLYTRQSLTYLGWFSNLQQRISQNTDNTSLLNAVQNGKCEVGITFQTDALTSKKVKMIGIFPAKSHDPIDYYITLTTQGEKNKNATQFERFIFTSPKVRALLLNYGFSNKK</sequence>